<keyword evidence="4 7" id="KW-0032">Aminotransferase</keyword>
<dbReference type="GO" id="GO:0005829">
    <property type="term" value="C:cytosol"/>
    <property type="evidence" value="ECO:0007669"/>
    <property type="project" value="TreeGrafter"/>
</dbReference>
<dbReference type="EMBL" id="AQQX01000001">
    <property type="protein sequence ID" value="KGM50106.1"/>
    <property type="molecule type" value="Genomic_DNA"/>
</dbReference>
<dbReference type="CDD" id="cd00609">
    <property type="entry name" value="AAT_like"/>
    <property type="match status" value="1"/>
</dbReference>
<dbReference type="eggNOG" id="COG1448">
    <property type="taxonomic scope" value="Bacteria"/>
</dbReference>
<dbReference type="GO" id="GO:0033585">
    <property type="term" value="P:L-phenylalanine biosynthetic process from chorismate via phenylpyruvate"/>
    <property type="evidence" value="ECO:0007669"/>
    <property type="project" value="TreeGrafter"/>
</dbReference>
<dbReference type="PANTHER" id="PTHR11879:SF22">
    <property type="entry name" value="ASPARTATE AMINOTRANSFERASE, MITOCHONDRIAL"/>
    <property type="match status" value="1"/>
</dbReference>
<dbReference type="GO" id="GO:0030170">
    <property type="term" value="F:pyridoxal phosphate binding"/>
    <property type="evidence" value="ECO:0007669"/>
    <property type="project" value="InterPro"/>
</dbReference>
<dbReference type="AlphaFoldDB" id="A0A0A0EGK9"/>
<sequence>MFENLRAQPEDQILKLMEQYRADQRPEKIDLGVGVYRNSQGVTPVMQAVKSAEHQLWESQQTKGYTGLAGDPAFVSAMSDLVLGTDLAQARRAGAATVGGTGAIRQGLELIRLARPDATVHVPDPTWPNHTAILQAMGMKHRTYRYFDTETGALDMTGMLEDLAAVPEGDVVLLHGCCHNPTGADPSAAQWAQIAATLQQVNAMVMVDIAYQGFGDGIEEDAAATRLLASKLPELVIAVSCSKNFGLYRDRAGAVLVVSLSARHSAAVQGNLATLNRLAYSFPADHGAALVQMILSNPGLRGEWMDELTAMRDRINTLRTELAAALQRETGSDRFAFIGAQRGMFSRLGITPDQVDTLRDAHAVYMVGDSRMNIAGLSMEQIPTLARAIADTCD</sequence>
<dbReference type="InterPro" id="IPR004838">
    <property type="entry name" value="NHTrfase_class1_PyrdxlP-BS"/>
</dbReference>
<dbReference type="InterPro" id="IPR015421">
    <property type="entry name" value="PyrdxlP-dep_Trfase_major"/>
</dbReference>
<proteinExistence type="inferred from homology"/>
<evidence type="ECO:0000256" key="6">
    <source>
        <dbReference type="ARBA" id="ARBA00022898"/>
    </source>
</evidence>
<comment type="similarity">
    <text evidence="2 7">Belongs to the class-I pyridoxal-phosphate-dependent aminotransferase family.</text>
</comment>
<comment type="subunit">
    <text evidence="3">Homodimer.</text>
</comment>
<dbReference type="Gene3D" id="3.90.1150.10">
    <property type="entry name" value="Aspartate Aminotransferase, domain 1"/>
    <property type="match status" value="1"/>
</dbReference>
<reference evidence="9 10" key="1">
    <citation type="journal article" date="2015" name="Antonie Van Leeuwenhoek">
        <title>Pseudooceanicola atlanticus gen. nov. sp. nov., isolated from surface seawater of the Atlantic Ocean and reclassification of Oceanicola batsensis, Oceanicola marinus, Oceanicola nitratireducens, Oceanicola nanhaiensis, Oceanicola antarcticus and Oceanicola flagellatus, as Pseudooceanicola batsensis comb. nov., Pseudooceanicola marinus comb. nov., Pseudooceanicola nitratireducens comb. nov., Pseudooceanicola nanhaiensis comb. nov., Pseudooceanicola antarcticus comb. nov., and Pseudooceanicola flagellatus comb. nov.</title>
        <authorList>
            <person name="Lai Q."/>
            <person name="Li G."/>
            <person name="Liu X."/>
            <person name="Du Y."/>
            <person name="Sun F."/>
            <person name="Shao Z."/>
        </authorList>
    </citation>
    <scope>NUCLEOTIDE SEQUENCE [LARGE SCALE GENOMIC DNA]</scope>
    <source>
        <strain evidence="9 10">22II-s11g</strain>
    </source>
</reference>
<dbReference type="PANTHER" id="PTHR11879">
    <property type="entry name" value="ASPARTATE AMINOTRANSFERASE"/>
    <property type="match status" value="1"/>
</dbReference>
<dbReference type="InterPro" id="IPR015422">
    <property type="entry name" value="PyrdxlP-dep_Trfase_small"/>
</dbReference>
<evidence type="ECO:0000256" key="7">
    <source>
        <dbReference type="RuleBase" id="RU000481"/>
    </source>
</evidence>
<comment type="cofactor">
    <cofactor evidence="1 7">
        <name>pyridoxal 5'-phosphate</name>
        <dbReference type="ChEBI" id="CHEBI:597326"/>
    </cofactor>
</comment>
<evidence type="ECO:0000313" key="10">
    <source>
        <dbReference type="Proteomes" id="UP000030004"/>
    </source>
</evidence>
<dbReference type="Gene3D" id="3.40.640.10">
    <property type="entry name" value="Type I PLP-dependent aspartate aminotransferase-like (Major domain)"/>
    <property type="match status" value="1"/>
</dbReference>
<dbReference type="Pfam" id="PF00155">
    <property type="entry name" value="Aminotran_1_2"/>
    <property type="match status" value="1"/>
</dbReference>
<evidence type="ECO:0000256" key="1">
    <source>
        <dbReference type="ARBA" id="ARBA00001933"/>
    </source>
</evidence>
<dbReference type="GO" id="GO:0042802">
    <property type="term" value="F:identical protein binding"/>
    <property type="evidence" value="ECO:0007669"/>
    <property type="project" value="TreeGrafter"/>
</dbReference>
<dbReference type="GO" id="GO:0004069">
    <property type="term" value="F:L-aspartate:2-oxoglutarate aminotransferase activity"/>
    <property type="evidence" value="ECO:0007669"/>
    <property type="project" value="TreeGrafter"/>
</dbReference>
<evidence type="ECO:0000313" key="9">
    <source>
        <dbReference type="EMBL" id="KGM50106.1"/>
    </source>
</evidence>
<comment type="caution">
    <text evidence="9">The sequence shown here is derived from an EMBL/GenBank/DDBJ whole genome shotgun (WGS) entry which is preliminary data.</text>
</comment>
<dbReference type="InterPro" id="IPR000796">
    <property type="entry name" value="Asp_trans"/>
</dbReference>
<dbReference type="RefSeq" id="WP_043743840.1">
    <property type="nucleotide sequence ID" value="NZ_AQQX01000001.1"/>
</dbReference>
<dbReference type="EC" id="2.6.1.-" evidence="7"/>
<keyword evidence="6" id="KW-0663">Pyridoxal phosphate</keyword>
<gene>
    <name evidence="9" type="ORF">ATO9_00945</name>
</gene>
<dbReference type="PRINTS" id="PR00799">
    <property type="entry name" value="TRANSAMINASE"/>
</dbReference>
<dbReference type="GO" id="GO:0004838">
    <property type="term" value="F:L-tyrosine-2-oxoglutarate transaminase activity"/>
    <property type="evidence" value="ECO:0007669"/>
    <property type="project" value="TreeGrafter"/>
</dbReference>
<keyword evidence="10" id="KW-1185">Reference proteome</keyword>
<evidence type="ECO:0000259" key="8">
    <source>
        <dbReference type="Pfam" id="PF00155"/>
    </source>
</evidence>
<accession>A0A0A0EGK9</accession>
<organism evidence="9 10">
    <name type="scientific">Pseudooceanicola atlanticus</name>
    <dbReference type="NCBI Taxonomy" id="1461694"/>
    <lineage>
        <taxon>Bacteria</taxon>
        <taxon>Pseudomonadati</taxon>
        <taxon>Pseudomonadota</taxon>
        <taxon>Alphaproteobacteria</taxon>
        <taxon>Rhodobacterales</taxon>
        <taxon>Paracoccaceae</taxon>
        <taxon>Pseudooceanicola</taxon>
    </lineage>
</organism>
<dbReference type="InterPro" id="IPR004839">
    <property type="entry name" value="Aminotransferase_I/II_large"/>
</dbReference>
<dbReference type="SUPFAM" id="SSF53383">
    <property type="entry name" value="PLP-dependent transferases"/>
    <property type="match status" value="1"/>
</dbReference>
<protein>
    <recommendedName>
        <fullName evidence="7">Aminotransferase</fullName>
        <ecNumber evidence="7">2.6.1.-</ecNumber>
    </recommendedName>
</protein>
<dbReference type="OrthoDB" id="9766445at2"/>
<dbReference type="Proteomes" id="UP000030004">
    <property type="component" value="Unassembled WGS sequence"/>
</dbReference>
<evidence type="ECO:0000256" key="4">
    <source>
        <dbReference type="ARBA" id="ARBA00022576"/>
    </source>
</evidence>
<evidence type="ECO:0000256" key="3">
    <source>
        <dbReference type="ARBA" id="ARBA00011738"/>
    </source>
</evidence>
<keyword evidence="5 7" id="KW-0808">Transferase</keyword>
<evidence type="ECO:0000256" key="2">
    <source>
        <dbReference type="ARBA" id="ARBA00007441"/>
    </source>
</evidence>
<name>A0A0A0EGK9_9RHOB</name>
<dbReference type="STRING" id="1461694.ATO9_00945"/>
<dbReference type="InterPro" id="IPR015424">
    <property type="entry name" value="PyrdxlP-dep_Trfase"/>
</dbReference>
<feature type="domain" description="Aminotransferase class I/classII large" evidence="8">
    <location>
        <begin position="27"/>
        <end position="389"/>
    </location>
</feature>
<evidence type="ECO:0000256" key="5">
    <source>
        <dbReference type="ARBA" id="ARBA00022679"/>
    </source>
</evidence>
<dbReference type="NCBIfam" id="NF006719">
    <property type="entry name" value="PRK09257.1"/>
    <property type="match status" value="1"/>
</dbReference>
<dbReference type="PROSITE" id="PS00105">
    <property type="entry name" value="AA_TRANSFER_CLASS_1"/>
    <property type="match status" value="1"/>
</dbReference>